<comment type="caution">
    <text evidence="4">The sequence shown here is derived from an EMBL/GenBank/DDBJ whole genome shotgun (WGS) entry which is preliminary data.</text>
</comment>
<sequence>MFRFVKRTLGFSKAESVRILMYHKVLPKKNISGKDFLTVSTEDLEVQFQYIKNNYNALFFDELNTQKHLKNKLILTFDDGYLNNLQYLVPLLEKYQLKATIFIPTGLILKNEKEQNREMMTFEEIKSLNPKYVEVALHSHGHKNYSEISLQETADDLYENIKTLEERKIPFTKVLAYPYGKFPKKGEHKRQFFSLLENAGITSAVRIGNNIDYYPWKNKFEIKRIDIKGGDSFSVFKWKLRLGKIKL</sequence>
<comment type="subcellular location">
    <subcellularLocation>
        <location evidence="1">Secreted</location>
    </subcellularLocation>
</comment>
<dbReference type="PATRIC" id="fig|558151.6.peg.4042"/>
<keyword evidence="2" id="KW-0732">Signal</keyword>
<dbReference type="InterPro" id="IPR051398">
    <property type="entry name" value="Polysacch_Deacetylase"/>
</dbReference>
<dbReference type="GO" id="GO:0005975">
    <property type="term" value="P:carbohydrate metabolic process"/>
    <property type="evidence" value="ECO:0007669"/>
    <property type="project" value="InterPro"/>
</dbReference>
<dbReference type="CDD" id="cd10918">
    <property type="entry name" value="CE4_NodB_like_5s_6s"/>
    <property type="match status" value="1"/>
</dbReference>
<organism evidence="4 5">
    <name type="scientific">Chryseobacterium angstadtii</name>
    <dbReference type="NCBI Taxonomy" id="558151"/>
    <lineage>
        <taxon>Bacteria</taxon>
        <taxon>Pseudomonadati</taxon>
        <taxon>Bacteroidota</taxon>
        <taxon>Flavobacteriia</taxon>
        <taxon>Flavobacteriales</taxon>
        <taxon>Weeksellaceae</taxon>
        <taxon>Chryseobacterium group</taxon>
        <taxon>Chryseobacterium</taxon>
    </lineage>
</organism>
<dbReference type="STRING" id="558151.ACM46_19175"/>
<dbReference type="SUPFAM" id="SSF88713">
    <property type="entry name" value="Glycoside hydrolase/deacetylase"/>
    <property type="match status" value="1"/>
</dbReference>
<dbReference type="Proteomes" id="UP000036261">
    <property type="component" value="Unassembled WGS sequence"/>
</dbReference>
<feature type="domain" description="NodB homology" evidence="3">
    <location>
        <begin position="71"/>
        <end position="247"/>
    </location>
</feature>
<name>A0A0J7HZW9_9FLAO</name>
<proteinExistence type="predicted"/>
<dbReference type="AlphaFoldDB" id="A0A0J7HZW9"/>
<dbReference type="RefSeq" id="WP_083997466.1">
    <property type="nucleotide sequence ID" value="NZ_LFND01000007.1"/>
</dbReference>
<protein>
    <recommendedName>
        <fullName evidence="3">NodB homology domain-containing protein</fullName>
    </recommendedName>
</protein>
<evidence type="ECO:0000256" key="1">
    <source>
        <dbReference type="ARBA" id="ARBA00004613"/>
    </source>
</evidence>
<evidence type="ECO:0000313" key="4">
    <source>
        <dbReference type="EMBL" id="KMQ59259.1"/>
    </source>
</evidence>
<dbReference type="GO" id="GO:0016810">
    <property type="term" value="F:hydrolase activity, acting on carbon-nitrogen (but not peptide) bonds"/>
    <property type="evidence" value="ECO:0007669"/>
    <property type="project" value="InterPro"/>
</dbReference>
<evidence type="ECO:0000256" key="2">
    <source>
        <dbReference type="ARBA" id="ARBA00022729"/>
    </source>
</evidence>
<dbReference type="Gene3D" id="3.20.20.370">
    <property type="entry name" value="Glycoside hydrolase/deacetylase"/>
    <property type="match status" value="1"/>
</dbReference>
<evidence type="ECO:0000313" key="5">
    <source>
        <dbReference type="Proteomes" id="UP000036261"/>
    </source>
</evidence>
<dbReference type="Pfam" id="PF01522">
    <property type="entry name" value="Polysacc_deac_1"/>
    <property type="match status" value="1"/>
</dbReference>
<reference evidence="4 5" key="1">
    <citation type="journal article" date="2013" name="Int. J. Syst. Evol. Microbiol.">
        <title>Chryseobacterium angstadtii sp. nov., isolated from a newt tank.</title>
        <authorList>
            <person name="Kirk K.E."/>
            <person name="Hoffman J.A."/>
            <person name="Smith K.A."/>
            <person name="Strahan B.L."/>
            <person name="Failor K.C."/>
            <person name="Krebs J.E."/>
            <person name="Gale A.N."/>
            <person name="Do T.D."/>
            <person name="Sontag T.C."/>
            <person name="Batties A.M."/>
            <person name="Mistiszyn K."/>
            <person name="Newman J.D."/>
        </authorList>
    </citation>
    <scope>NUCLEOTIDE SEQUENCE [LARGE SCALE GENOMIC DNA]</scope>
    <source>
        <strain evidence="4 5">KM</strain>
    </source>
</reference>
<dbReference type="PANTHER" id="PTHR34216">
    <property type="match status" value="1"/>
</dbReference>
<dbReference type="GO" id="GO:0005576">
    <property type="term" value="C:extracellular region"/>
    <property type="evidence" value="ECO:0007669"/>
    <property type="project" value="UniProtKB-SubCell"/>
</dbReference>
<dbReference type="OrthoDB" id="9778320at2"/>
<dbReference type="InterPro" id="IPR011330">
    <property type="entry name" value="Glyco_hydro/deAcase_b/a-brl"/>
</dbReference>
<keyword evidence="5" id="KW-1185">Reference proteome</keyword>
<dbReference type="PANTHER" id="PTHR34216:SF3">
    <property type="entry name" value="POLY-BETA-1,6-N-ACETYL-D-GLUCOSAMINE N-DEACETYLASE"/>
    <property type="match status" value="1"/>
</dbReference>
<dbReference type="PROSITE" id="PS51677">
    <property type="entry name" value="NODB"/>
    <property type="match status" value="1"/>
</dbReference>
<accession>A0A0J7HZW9</accession>
<dbReference type="EMBL" id="LFND01000007">
    <property type="protein sequence ID" value="KMQ59259.1"/>
    <property type="molecule type" value="Genomic_DNA"/>
</dbReference>
<evidence type="ECO:0000259" key="3">
    <source>
        <dbReference type="PROSITE" id="PS51677"/>
    </source>
</evidence>
<gene>
    <name evidence="4" type="ORF">ACM46_19175</name>
</gene>
<dbReference type="InterPro" id="IPR002509">
    <property type="entry name" value="NODB_dom"/>
</dbReference>